<dbReference type="GeneID" id="28738711"/>
<dbReference type="GO" id="GO:0050664">
    <property type="term" value="F:oxidoreductase activity, acting on NAD(P)H, oxygen as acceptor"/>
    <property type="evidence" value="ECO:0007669"/>
    <property type="project" value="TreeGrafter"/>
</dbReference>
<dbReference type="InterPro" id="IPR036291">
    <property type="entry name" value="NAD(P)-bd_dom_sf"/>
</dbReference>
<name>A0A0N1H989_9EURO</name>
<keyword evidence="3" id="KW-0560">Oxidoreductase</keyword>
<comment type="caution">
    <text evidence="5">The sequence shown here is derived from an EMBL/GenBank/DDBJ whole genome shotgun (WGS) entry which is preliminary data.</text>
</comment>
<keyword evidence="6" id="KW-1185">Reference proteome</keyword>
<evidence type="ECO:0000256" key="4">
    <source>
        <dbReference type="RuleBase" id="RU000363"/>
    </source>
</evidence>
<keyword evidence="2" id="KW-0521">NADP</keyword>
<dbReference type="RefSeq" id="XP_018003969.1">
    <property type="nucleotide sequence ID" value="XM_018146831.1"/>
</dbReference>
<dbReference type="Pfam" id="PF00106">
    <property type="entry name" value="adh_short"/>
    <property type="match status" value="1"/>
</dbReference>
<dbReference type="PRINTS" id="PR00081">
    <property type="entry name" value="GDHRDH"/>
</dbReference>
<dbReference type="PRINTS" id="PR00080">
    <property type="entry name" value="SDRFAMILY"/>
</dbReference>
<dbReference type="STRING" id="1664694.A0A0N1H989"/>
<dbReference type="Proteomes" id="UP000038010">
    <property type="component" value="Unassembled WGS sequence"/>
</dbReference>
<dbReference type="EMBL" id="LFJN01000004">
    <property type="protein sequence ID" value="KPI44006.1"/>
    <property type="molecule type" value="Genomic_DNA"/>
</dbReference>
<dbReference type="PANTHER" id="PTHR43008">
    <property type="entry name" value="BENZIL REDUCTASE"/>
    <property type="match status" value="1"/>
</dbReference>
<gene>
    <name evidence="5" type="ORF">AB675_6531</name>
</gene>
<dbReference type="OrthoDB" id="153074at2759"/>
<evidence type="ECO:0000256" key="1">
    <source>
        <dbReference type="ARBA" id="ARBA00006484"/>
    </source>
</evidence>
<protein>
    <submittedName>
        <fullName evidence="5">Putative oxido</fullName>
    </submittedName>
</protein>
<dbReference type="InterPro" id="IPR002347">
    <property type="entry name" value="SDR_fam"/>
</dbReference>
<dbReference type="Gene3D" id="3.40.50.720">
    <property type="entry name" value="NAD(P)-binding Rossmann-like Domain"/>
    <property type="match status" value="1"/>
</dbReference>
<evidence type="ECO:0000313" key="6">
    <source>
        <dbReference type="Proteomes" id="UP000038010"/>
    </source>
</evidence>
<comment type="similarity">
    <text evidence="1 4">Belongs to the short-chain dehydrogenases/reductases (SDR) family.</text>
</comment>
<accession>A0A0N1H989</accession>
<dbReference type="VEuPathDB" id="FungiDB:AB675_6531"/>
<dbReference type="PROSITE" id="PS00061">
    <property type="entry name" value="ADH_SHORT"/>
    <property type="match status" value="1"/>
</dbReference>
<evidence type="ECO:0000256" key="2">
    <source>
        <dbReference type="ARBA" id="ARBA00022857"/>
    </source>
</evidence>
<reference evidence="5 6" key="1">
    <citation type="submission" date="2015-06" db="EMBL/GenBank/DDBJ databases">
        <title>Draft genome of the ant-associated black yeast Phialophora attae CBS 131958.</title>
        <authorList>
            <person name="Moreno L.F."/>
            <person name="Stielow B.J."/>
            <person name="de Hoog S."/>
            <person name="Vicente V.A."/>
            <person name="Weiss V.A."/>
            <person name="de Vries M."/>
            <person name="Cruz L.M."/>
            <person name="Souza E.M."/>
        </authorList>
    </citation>
    <scope>NUCLEOTIDE SEQUENCE [LARGE SCALE GENOMIC DNA]</scope>
    <source>
        <strain evidence="5 6">CBS 131958</strain>
    </source>
</reference>
<organism evidence="5 6">
    <name type="scientific">Cyphellophora attinorum</name>
    <dbReference type="NCBI Taxonomy" id="1664694"/>
    <lineage>
        <taxon>Eukaryota</taxon>
        <taxon>Fungi</taxon>
        <taxon>Dikarya</taxon>
        <taxon>Ascomycota</taxon>
        <taxon>Pezizomycotina</taxon>
        <taxon>Eurotiomycetes</taxon>
        <taxon>Chaetothyriomycetidae</taxon>
        <taxon>Chaetothyriales</taxon>
        <taxon>Cyphellophoraceae</taxon>
        <taxon>Cyphellophora</taxon>
    </lineage>
</organism>
<dbReference type="PANTHER" id="PTHR43008:SF8">
    <property type="entry name" value="BENZIL REDUCTASE ((S)-BENZOIN FORMING) IRC24"/>
    <property type="match status" value="1"/>
</dbReference>
<proteinExistence type="inferred from homology"/>
<dbReference type="InterPro" id="IPR020904">
    <property type="entry name" value="Sc_DH/Rdtase_CS"/>
</dbReference>
<sequence>MATIVVTGASKGLGLAITKYLLNDNEKNQLIVCCNTDDKPLKALASEDNNNGRVLIIKGDTADGNFAKTVFSQSLVHFEIDRIDALVLNHGVIGDGQRLADSSQEEWEKCFRINFSSYVGIIQQTIHFLRESHGRIIMTSSGASVSGTPAWGPYSASKAAVNNLAMTLANEEKMVTTVSLRPGMVDTAMQGLIRGEVSANMDKEDAQKFMDVHKNGKLLPPEKPGNVMARLALSADKELSGKFLTWSDAELVKYQDK</sequence>
<dbReference type="AlphaFoldDB" id="A0A0N1H989"/>
<dbReference type="GO" id="GO:0016616">
    <property type="term" value="F:oxidoreductase activity, acting on the CH-OH group of donors, NAD or NADP as acceptor"/>
    <property type="evidence" value="ECO:0007669"/>
    <property type="project" value="UniProtKB-ARBA"/>
</dbReference>
<evidence type="ECO:0000256" key="3">
    <source>
        <dbReference type="ARBA" id="ARBA00023002"/>
    </source>
</evidence>
<dbReference type="SUPFAM" id="SSF51735">
    <property type="entry name" value="NAD(P)-binding Rossmann-fold domains"/>
    <property type="match status" value="1"/>
</dbReference>
<evidence type="ECO:0000313" key="5">
    <source>
        <dbReference type="EMBL" id="KPI44006.1"/>
    </source>
</evidence>